<feature type="domain" description="Lipid/polyisoprenoid-binding YceI-like" evidence="3">
    <location>
        <begin position="25"/>
        <end position="201"/>
    </location>
</feature>
<feature type="chain" id="PRO_5037796635" evidence="2">
    <location>
        <begin position="24"/>
        <end position="218"/>
    </location>
</feature>
<proteinExistence type="inferred from homology"/>
<dbReference type="PANTHER" id="PTHR34406:SF1">
    <property type="entry name" value="PROTEIN YCEI"/>
    <property type="match status" value="1"/>
</dbReference>
<evidence type="ECO:0000256" key="1">
    <source>
        <dbReference type="ARBA" id="ARBA00008812"/>
    </source>
</evidence>
<evidence type="ECO:0000313" key="5">
    <source>
        <dbReference type="Proteomes" id="UP000703893"/>
    </source>
</evidence>
<dbReference type="Gene3D" id="2.40.128.110">
    <property type="entry name" value="Lipid/polyisoprenoid-binding, YceI-like"/>
    <property type="match status" value="1"/>
</dbReference>
<reference evidence="4 5" key="1">
    <citation type="submission" date="2019-03" db="EMBL/GenBank/DDBJ databases">
        <title>Lake Tanganyika Metagenome-Assembled Genomes (MAGs).</title>
        <authorList>
            <person name="Tran P."/>
        </authorList>
    </citation>
    <scope>NUCLEOTIDE SEQUENCE [LARGE SCALE GENOMIC DNA]</scope>
    <source>
        <strain evidence="4">K_DeepCast_65m_m2_236</strain>
    </source>
</reference>
<dbReference type="AlphaFoldDB" id="A0A937X712"/>
<evidence type="ECO:0000256" key="2">
    <source>
        <dbReference type="SAM" id="SignalP"/>
    </source>
</evidence>
<dbReference type="InterPro" id="IPR007372">
    <property type="entry name" value="Lipid/polyisoprenoid-bd_YceI"/>
</dbReference>
<evidence type="ECO:0000313" key="4">
    <source>
        <dbReference type="EMBL" id="MBM3274786.1"/>
    </source>
</evidence>
<gene>
    <name evidence="4" type="ORF">FJZ00_06515</name>
</gene>
<accession>A0A937X712</accession>
<feature type="signal peptide" evidence="2">
    <location>
        <begin position="1"/>
        <end position="23"/>
    </location>
</feature>
<comment type="caution">
    <text evidence="4">The sequence shown here is derived from an EMBL/GenBank/DDBJ whole genome shotgun (WGS) entry which is preliminary data.</text>
</comment>
<dbReference type="SMART" id="SM00867">
    <property type="entry name" value="YceI"/>
    <property type="match status" value="1"/>
</dbReference>
<dbReference type="EMBL" id="VGJX01000327">
    <property type="protein sequence ID" value="MBM3274786.1"/>
    <property type="molecule type" value="Genomic_DNA"/>
</dbReference>
<dbReference type="Proteomes" id="UP000703893">
    <property type="component" value="Unassembled WGS sequence"/>
</dbReference>
<dbReference type="InterPro" id="IPR036761">
    <property type="entry name" value="TTHA0802/YceI-like_sf"/>
</dbReference>
<dbReference type="SUPFAM" id="SSF101874">
    <property type="entry name" value="YceI-like"/>
    <property type="match status" value="1"/>
</dbReference>
<dbReference type="Pfam" id="PF04264">
    <property type="entry name" value="YceI"/>
    <property type="match status" value="1"/>
</dbReference>
<sequence length="218" mass="23439">MRKPLILSLLPLAAAMLAFPVQAATFQIAEDEHSLNEVTFTSIAPLVRMIGRTRDIEGKADLDPARPQAATGRFVVNLAALDTGIKLRNKHMLSTLDVEKYPVAILQIDKIETAAKELKPNQTVGVMAAGSFTIRGVTRPITVPGQVTFLTTAPGTRDADWVRLETRFPIKLADYQIPVSRAILGIKVADEVTIEVTAMAKASGTAQANPPAKSSSAR</sequence>
<protein>
    <submittedName>
        <fullName evidence="4">YceI family protein</fullName>
    </submittedName>
</protein>
<dbReference type="PANTHER" id="PTHR34406">
    <property type="entry name" value="PROTEIN YCEI"/>
    <property type="match status" value="1"/>
</dbReference>
<evidence type="ECO:0000259" key="3">
    <source>
        <dbReference type="SMART" id="SM00867"/>
    </source>
</evidence>
<organism evidence="4 5">
    <name type="scientific">Candidatus Tanganyikabacteria bacterium</name>
    <dbReference type="NCBI Taxonomy" id="2961651"/>
    <lineage>
        <taxon>Bacteria</taxon>
        <taxon>Bacillati</taxon>
        <taxon>Candidatus Sericytochromatia</taxon>
        <taxon>Candidatus Tanganyikabacteria</taxon>
    </lineage>
</organism>
<keyword evidence="2" id="KW-0732">Signal</keyword>
<name>A0A937X712_9BACT</name>
<comment type="similarity">
    <text evidence="1">Belongs to the UPF0312 family.</text>
</comment>